<feature type="domain" description="GH16" evidence="3">
    <location>
        <begin position="59"/>
        <end position="301"/>
    </location>
</feature>
<sequence>MRFQRPRFRTTALLAAGAALLGTALLQSSATAGTTALGTAAPESARAGVPMAAAAVGPTIWEDNFDGPSGQAPDSSKWRYDIGGSGWGNDERQYYTNSTRNAAKDGAGNLVITARQESGGFTCHYGPCQYTSARLLTAQTFTQTYGRFEARIKIPGTQGVWPAFWMLGGGNWPNDGEIDIMENIGREPNIVHGTIHGPGYSGAGGIGAAYNSPNGQPFRNGFHTYTVDWEPNSITWYVDGVQYQRRTPADLGGRTWVYNHPFFMIMNVAVGGYWPGYPDGSTQMPQTMTVDYVRVSSLSGGGGGGGQITALGKCMDVAAANSADGTPVQLYDCNGSGAQQWTRPGDGTIRALGKCLDVAGGGTADGTKLQIATCSGNPAQQWTYTGAHDLVNPQANKCLDVPSGNPANGNRLQIWTCNGTPAQKWTI</sequence>
<dbReference type="InterPro" id="IPR000757">
    <property type="entry name" value="Beta-glucanase-like"/>
</dbReference>
<dbReference type="CDD" id="cd08023">
    <property type="entry name" value="GH16_laminarinase_like"/>
    <property type="match status" value="1"/>
</dbReference>
<dbReference type="Pfam" id="PF00652">
    <property type="entry name" value="Ricin_B_lectin"/>
    <property type="match status" value="1"/>
</dbReference>
<dbReference type="Gene3D" id="2.60.120.200">
    <property type="match status" value="1"/>
</dbReference>
<evidence type="ECO:0000256" key="1">
    <source>
        <dbReference type="ARBA" id="ARBA00006865"/>
    </source>
</evidence>
<dbReference type="RefSeq" id="WP_132193181.1">
    <property type="nucleotide sequence ID" value="NZ_SLWM01000017.1"/>
</dbReference>
<dbReference type="PROSITE" id="PS50231">
    <property type="entry name" value="RICIN_B_LECTIN"/>
    <property type="match status" value="1"/>
</dbReference>
<dbReference type="Gene3D" id="2.80.10.50">
    <property type="match status" value="2"/>
</dbReference>
<dbReference type="CDD" id="cd23451">
    <property type="entry name" value="beta-trefoil_Ricin_laminarinase"/>
    <property type="match status" value="1"/>
</dbReference>
<proteinExistence type="inferred from homology"/>
<keyword evidence="5" id="KW-1185">Reference proteome</keyword>
<dbReference type="SUPFAM" id="SSF50370">
    <property type="entry name" value="Ricin B-like lectins"/>
    <property type="match status" value="1"/>
</dbReference>
<dbReference type="PANTHER" id="PTHR10963:SF55">
    <property type="entry name" value="GLYCOSIDE HYDROLASE FAMILY 16 PROTEIN"/>
    <property type="match status" value="1"/>
</dbReference>
<reference evidence="4 5" key="1">
    <citation type="journal article" date="2015" name="Stand. Genomic Sci.">
        <title>Genomic Encyclopedia of Bacterial and Archaeal Type Strains, Phase III: the genomes of soil and plant-associated and newly described type strains.</title>
        <authorList>
            <person name="Whitman W.B."/>
            <person name="Woyke T."/>
            <person name="Klenk H.P."/>
            <person name="Zhou Y."/>
            <person name="Lilburn T.G."/>
            <person name="Beck B.J."/>
            <person name="De Vos P."/>
            <person name="Vandamme P."/>
            <person name="Eisen J.A."/>
            <person name="Garrity G."/>
            <person name="Hugenholtz P."/>
            <person name="Kyrpides N.C."/>
        </authorList>
    </citation>
    <scope>NUCLEOTIDE SEQUENCE [LARGE SCALE GENOMIC DNA]</scope>
    <source>
        <strain evidence="4 5">VKM Ac-2538</strain>
    </source>
</reference>
<feature type="chain" id="PRO_5046485559" evidence="2">
    <location>
        <begin position="33"/>
        <end position="427"/>
    </location>
</feature>
<dbReference type="SMART" id="SM00458">
    <property type="entry name" value="RICIN"/>
    <property type="match status" value="1"/>
</dbReference>
<comment type="similarity">
    <text evidence="1">Belongs to the glycosyl hydrolase 16 family.</text>
</comment>
<organism evidence="4 5">
    <name type="scientific">Kribbella orskensis</name>
    <dbReference type="NCBI Taxonomy" id="2512216"/>
    <lineage>
        <taxon>Bacteria</taxon>
        <taxon>Bacillati</taxon>
        <taxon>Actinomycetota</taxon>
        <taxon>Actinomycetes</taxon>
        <taxon>Propionibacteriales</taxon>
        <taxon>Kribbellaceae</taxon>
        <taxon>Kribbella</taxon>
    </lineage>
</organism>
<dbReference type="InterPro" id="IPR000772">
    <property type="entry name" value="Ricin_B_lectin"/>
</dbReference>
<feature type="signal peptide" evidence="2">
    <location>
        <begin position="1"/>
        <end position="32"/>
    </location>
</feature>
<evidence type="ECO:0000256" key="2">
    <source>
        <dbReference type="SAM" id="SignalP"/>
    </source>
</evidence>
<name>A0ABY2BCZ7_9ACTN</name>
<dbReference type="InterPro" id="IPR035992">
    <property type="entry name" value="Ricin_B-like_lectins"/>
</dbReference>
<dbReference type="PROSITE" id="PS51762">
    <property type="entry name" value="GH16_2"/>
    <property type="match status" value="1"/>
</dbReference>
<gene>
    <name evidence="4" type="ORF">EV644_11770</name>
</gene>
<dbReference type="SUPFAM" id="SSF49899">
    <property type="entry name" value="Concanavalin A-like lectins/glucanases"/>
    <property type="match status" value="1"/>
</dbReference>
<evidence type="ECO:0000259" key="3">
    <source>
        <dbReference type="PROSITE" id="PS51762"/>
    </source>
</evidence>
<comment type="caution">
    <text evidence="4">The sequence shown here is derived from an EMBL/GenBank/DDBJ whole genome shotgun (WGS) entry which is preliminary data.</text>
</comment>
<dbReference type="InterPro" id="IPR050546">
    <property type="entry name" value="Glycosyl_Hydrlase_16"/>
</dbReference>
<keyword evidence="2" id="KW-0732">Signal</keyword>
<dbReference type="EMBL" id="SLWM01000017">
    <property type="protein sequence ID" value="TCO16416.1"/>
    <property type="molecule type" value="Genomic_DNA"/>
</dbReference>
<protein>
    <submittedName>
        <fullName evidence="4">Beta-glucanase (GH16 family)</fullName>
    </submittedName>
</protein>
<accession>A0ABY2BCZ7</accession>
<evidence type="ECO:0000313" key="4">
    <source>
        <dbReference type="EMBL" id="TCO16416.1"/>
    </source>
</evidence>
<dbReference type="InterPro" id="IPR013320">
    <property type="entry name" value="ConA-like_dom_sf"/>
</dbReference>
<dbReference type="Proteomes" id="UP000295818">
    <property type="component" value="Unassembled WGS sequence"/>
</dbReference>
<dbReference type="Pfam" id="PF00722">
    <property type="entry name" value="Glyco_hydro_16"/>
    <property type="match status" value="1"/>
</dbReference>
<evidence type="ECO:0000313" key="5">
    <source>
        <dbReference type="Proteomes" id="UP000295818"/>
    </source>
</evidence>
<dbReference type="PANTHER" id="PTHR10963">
    <property type="entry name" value="GLYCOSYL HYDROLASE-RELATED"/>
    <property type="match status" value="1"/>
</dbReference>